<gene>
    <name evidence="1" type="ORF">E2C01_016216</name>
</gene>
<reference evidence="1 2" key="1">
    <citation type="submission" date="2019-05" db="EMBL/GenBank/DDBJ databases">
        <title>Another draft genome of Portunus trituberculatus and its Hox gene families provides insights of decapod evolution.</title>
        <authorList>
            <person name="Jeong J.-H."/>
            <person name="Song I."/>
            <person name="Kim S."/>
            <person name="Choi T."/>
            <person name="Kim D."/>
            <person name="Ryu S."/>
            <person name="Kim W."/>
        </authorList>
    </citation>
    <scope>NUCLEOTIDE SEQUENCE [LARGE SCALE GENOMIC DNA]</scope>
    <source>
        <tissue evidence="1">Muscle</tissue>
    </source>
</reference>
<keyword evidence="2" id="KW-1185">Reference proteome</keyword>
<evidence type="ECO:0000313" key="1">
    <source>
        <dbReference type="EMBL" id="MPC23177.1"/>
    </source>
</evidence>
<protein>
    <submittedName>
        <fullName evidence="1">Uncharacterized protein</fullName>
    </submittedName>
</protein>
<dbReference type="Proteomes" id="UP000324222">
    <property type="component" value="Unassembled WGS sequence"/>
</dbReference>
<comment type="caution">
    <text evidence="1">The sequence shown here is derived from an EMBL/GenBank/DDBJ whole genome shotgun (WGS) entry which is preliminary data.</text>
</comment>
<dbReference type="EMBL" id="VSRR010001175">
    <property type="protein sequence ID" value="MPC23177.1"/>
    <property type="molecule type" value="Genomic_DNA"/>
</dbReference>
<evidence type="ECO:0000313" key="2">
    <source>
        <dbReference type="Proteomes" id="UP000324222"/>
    </source>
</evidence>
<accession>A0A5B7DQ05</accession>
<organism evidence="1 2">
    <name type="scientific">Portunus trituberculatus</name>
    <name type="common">Swimming crab</name>
    <name type="synonym">Neptunus trituberculatus</name>
    <dbReference type="NCBI Taxonomy" id="210409"/>
    <lineage>
        <taxon>Eukaryota</taxon>
        <taxon>Metazoa</taxon>
        <taxon>Ecdysozoa</taxon>
        <taxon>Arthropoda</taxon>
        <taxon>Crustacea</taxon>
        <taxon>Multicrustacea</taxon>
        <taxon>Malacostraca</taxon>
        <taxon>Eumalacostraca</taxon>
        <taxon>Eucarida</taxon>
        <taxon>Decapoda</taxon>
        <taxon>Pleocyemata</taxon>
        <taxon>Brachyura</taxon>
        <taxon>Eubrachyura</taxon>
        <taxon>Portunoidea</taxon>
        <taxon>Portunidae</taxon>
        <taxon>Portuninae</taxon>
        <taxon>Portunus</taxon>
    </lineage>
</organism>
<name>A0A5B7DQ05_PORTR</name>
<proteinExistence type="predicted"/>
<sequence>MMILATSHVHRMSQVIAVLCNLLHYIVTSRNTLVILIWVAAMEPRTSDYYGDVWWGFQRAGRQQGAFPQQPSLTRPHHNS</sequence>
<dbReference type="AlphaFoldDB" id="A0A5B7DQ05"/>